<evidence type="ECO:0000313" key="2">
    <source>
        <dbReference type="WBParaSite" id="PSU_v2.g5964.t1"/>
    </source>
</evidence>
<dbReference type="InterPro" id="IPR008974">
    <property type="entry name" value="TRAF-like"/>
</dbReference>
<organism evidence="1 2">
    <name type="scientific">Panagrolaimus superbus</name>
    <dbReference type="NCBI Taxonomy" id="310955"/>
    <lineage>
        <taxon>Eukaryota</taxon>
        <taxon>Metazoa</taxon>
        <taxon>Ecdysozoa</taxon>
        <taxon>Nematoda</taxon>
        <taxon>Chromadorea</taxon>
        <taxon>Rhabditida</taxon>
        <taxon>Tylenchina</taxon>
        <taxon>Panagrolaimomorpha</taxon>
        <taxon>Panagrolaimoidea</taxon>
        <taxon>Panagrolaimidae</taxon>
        <taxon>Panagrolaimus</taxon>
    </lineage>
</organism>
<dbReference type="SUPFAM" id="SSF49599">
    <property type="entry name" value="TRAF domain-like"/>
    <property type="match status" value="1"/>
</dbReference>
<dbReference type="WBParaSite" id="PSU_v2.g5964.t1">
    <property type="protein sequence ID" value="PSU_v2.g5964.t1"/>
    <property type="gene ID" value="PSU_v2.g5964"/>
</dbReference>
<accession>A0A914YZP3</accession>
<protein>
    <submittedName>
        <fullName evidence="2">Uncharacterized protein</fullName>
    </submittedName>
</protein>
<evidence type="ECO:0000313" key="1">
    <source>
        <dbReference type="Proteomes" id="UP000887577"/>
    </source>
</evidence>
<proteinExistence type="predicted"/>
<name>A0A914YZP3_9BILA</name>
<dbReference type="AlphaFoldDB" id="A0A914YZP3"/>
<keyword evidence="1" id="KW-1185">Reference proteome</keyword>
<reference evidence="2" key="1">
    <citation type="submission" date="2022-11" db="UniProtKB">
        <authorList>
            <consortium name="WormBaseParasite"/>
        </authorList>
    </citation>
    <scope>IDENTIFICATION</scope>
</reference>
<dbReference type="Gene3D" id="2.60.210.10">
    <property type="entry name" value="Apoptosis, Tumor Necrosis Factor Receptor Associated Protein 2, Chain A"/>
    <property type="match status" value="1"/>
</dbReference>
<dbReference type="Proteomes" id="UP000887577">
    <property type="component" value="Unplaced"/>
</dbReference>
<sequence length="161" mass="18717">MQWKIKKEVLKATKDIQNECIYSKRIRVASFSGVKYYLSIFPNEIKNGEPPKTWLYLNIEMENEKKIEAVYDFSVDSVNFNYDLQYAFEKSSKGYGVDICSTVDLFDPLKGYFVDGFLTINLNGILLTESNENIELNAKKRYKDFTIVVGDKDIKVRSFKT</sequence>